<proteinExistence type="predicted"/>
<keyword evidence="1" id="KW-0285">Flavoprotein</keyword>
<dbReference type="GO" id="GO:0010181">
    <property type="term" value="F:FMN binding"/>
    <property type="evidence" value="ECO:0007669"/>
    <property type="project" value="InterPro"/>
</dbReference>
<evidence type="ECO:0000256" key="2">
    <source>
        <dbReference type="ARBA" id="ARBA00023002"/>
    </source>
</evidence>
<sequence length="416" mass="46277">MARNRFMKAAMTERLSTYSPDSPKEHGIPTDSLINLYEKWGNGGFGMILTGNVPVDPLHLESPGNLLISKENDSPKLRASVEKIRKSLQSRRSAGCCSAHTWWPSSDIQLKGKTLGLTFGKPIPLTEEEIQSDVVERFTFAAEVCHQAGFDGVQLHGAHGYLLAQFMSPTTNKRTDKYGGNAENRIRIVLEIYDSIRSKIPQSSGFLVGLKMNSVEFQEEGLKTNDAKRMCELIDEKGFDFVEMSGGTYEKLAFEHQRESTKMREAFFLEFTDQIRSSLKSTKMYVTGGFRTAKWMAKAIEDGNCDGVGLGRPATAEPDLPKKILNFGVLAAADTKINQKDYPITNAASMTQMWQAGRFPVEKVQKVTDGIVDLSIQTLATRFLNESKIFMAEIGKKLERGEPVSGVFEFESNIAV</sequence>
<dbReference type="AlphaFoldDB" id="A0AAF3JAK7"/>
<protein>
    <recommendedName>
        <fullName evidence="3">NADH:flavin oxidoreductase/NADH oxidase N-terminal domain-containing protein</fullName>
    </recommendedName>
</protein>
<dbReference type="SUPFAM" id="SSF51395">
    <property type="entry name" value="FMN-linked oxidoreductases"/>
    <property type="match status" value="1"/>
</dbReference>
<dbReference type="PANTHER" id="PTHR43656">
    <property type="entry name" value="BINDING OXIDOREDUCTASE, PUTATIVE (AFU_ORTHOLOGUE AFUA_2G08260)-RELATED"/>
    <property type="match status" value="1"/>
</dbReference>
<reference evidence="5" key="1">
    <citation type="submission" date="2024-02" db="UniProtKB">
        <authorList>
            <consortium name="WormBaseParasite"/>
        </authorList>
    </citation>
    <scope>IDENTIFICATION</scope>
</reference>
<organism evidence="4 5">
    <name type="scientific">Mesorhabditis belari</name>
    <dbReference type="NCBI Taxonomy" id="2138241"/>
    <lineage>
        <taxon>Eukaryota</taxon>
        <taxon>Metazoa</taxon>
        <taxon>Ecdysozoa</taxon>
        <taxon>Nematoda</taxon>
        <taxon>Chromadorea</taxon>
        <taxon>Rhabditida</taxon>
        <taxon>Rhabditina</taxon>
        <taxon>Rhabditomorpha</taxon>
        <taxon>Rhabditoidea</taxon>
        <taxon>Rhabditidae</taxon>
        <taxon>Mesorhabditinae</taxon>
        <taxon>Mesorhabditis</taxon>
    </lineage>
</organism>
<accession>A0AAF3JAK7</accession>
<dbReference type="InterPro" id="IPR013785">
    <property type="entry name" value="Aldolase_TIM"/>
</dbReference>
<name>A0AAF3JAK7_9BILA</name>
<keyword evidence="2" id="KW-0560">Oxidoreductase</keyword>
<evidence type="ECO:0000256" key="1">
    <source>
        <dbReference type="ARBA" id="ARBA00022630"/>
    </source>
</evidence>
<dbReference type="WBParaSite" id="MBELARI_LOCUS6930">
    <property type="protein sequence ID" value="MBELARI_LOCUS6930"/>
    <property type="gene ID" value="MBELARI_LOCUS6930"/>
</dbReference>
<keyword evidence="4" id="KW-1185">Reference proteome</keyword>
<dbReference type="Proteomes" id="UP000887575">
    <property type="component" value="Unassembled WGS sequence"/>
</dbReference>
<dbReference type="GO" id="GO:0016491">
    <property type="term" value="F:oxidoreductase activity"/>
    <property type="evidence" value="ECO:0007669"/>
    <property type="project" value="UniProtKB-KW"/>
</dbReference>
<dbReference type="PANTHER" id="PTHR43656:SF5">
    <property type="entry name" value="NADH:FLAVIN OXIDOREDUCTASE_NADH OXIDASE N-TERMINAL DOMAIN-CONTAINING PROTEIN"/>
    <property type="match status" value="1"/>
</dbReference>
<dbReference type="InterPro" id="IPR001155">
    <property type="entry name" value="OxRdtase_FMN_N"/>
</dbReference>
<feature type="domain" description="NADH:flavin oxidoreductase/NADH oxidase N-terminal" evidence="3">
    <location>
        <begin position="124"/>
        <end position="324"/>
    </location>
</feature>
<dbReference type="Pfam" id="PF00724">
    <property type="entry name" value="Oxidored_FMN"/>
    <property type="match status" value="1"/>
</dbReference>
<dbReference type="InterPro" id="IPR051799">
    <property type="entry name" value="NADH_flavin_oxidoreductase"/>
</dbReference>
<evidence type="ECO:0000313" key="4">
    <source>
        <dbReference type="Proteomes" id="UP000887575"/>
    </source>
</evidence>
<evidence type="ECO:0000313" key="5">
    <source>
        <dbReference type="WBParaSite" id="MBELARI_LOCUS6930"/>
    </source>
</evidence>
<evidence type="ECO:0000259" key="3">
    <source>
        <dbReference type="Pfam" id="PF00724"/>
    </source>
</evidence>
<dbReference type="Gene3D" id="3.20.20.70">
    <property type="entry name" value="Aldolase class I"/>
    <property type="match status" value="1"/>
</dbReference>